<keyword evidence="4" id="KW-1185">Reference proteome</keyword>
<feature type="domain" description="Pyridoxamine 5'-phosphate oxidase N-terminal" evidence="2">
    <location>
        <begin position="18"/>
        <end position="141"/>
    </location>
</feature>
<protein>
    <recommendedName>
        <fullName evidence="2">Pyridoxamine 5'-phosphate oxidase N-terminal domain-containing protein</fullName>
    </recommendedName>
</protein>
<proteinExistence type="predicted"/>
<keyword evidence="1" id="KW-0560">Oxidoreductase</keyword>
<dbReference type="RefSeq" id="WP_153347729.1">
    <property type="nucleotide sequence ID" value="NZ_WEGI01000014.1"/>
</dbReference>
<dbReference type="Proteomes" id="UP000431401">
    <property type="component" value="Unassembled WGS sequence"/>
</dbReference>
<dbReference type="Pfam" id="PF01243">
    <property type="entry name" value="PNPOx_N"/>
    <property type="match status" value="1"/>
</dbReference>
<dbReference type="Gene3D" id="2.30.110.10">
    <property type="entry name" value="Electron Transport, Fmn-binding Protein, Chain A"/>
    <property type="match status" value="1"/>
</dbReference>
<dbReference type="OrthoDB" id="1094370at2"/>
<reference evidence="3 4" key="1">
    <citation type="submission" date="2019-10" db="EMBL/GenBank/DDBJ databases">
        <title>Nocardia macrotermitis sp. nov. and Nocardia aurantia sp. nov., isolated from the gut of fungus growing-termite Macrotermes natalensis.</title>
        <authorList>
            <person name="Benndorf R."/>
            <person name="Schwitalla J."/>
            <person name="Martin K."/>
            <person name="De Beer W."/>
            <person name="Kaster A.-K."/>
            <person name="Vollmers J."/>
            <person name="Poulsen M."/>
            <person name="Beemelmanns C."/>
        </authorList>
    </citation>
    <scope>NUCLEOTIDE SEQUENCE [LARGE SCALE GENOMIC DNA]</scope>
    <source>
        <strain evidence="3 4">RB56</strain>
    </source>
</reference>
<dbReference type="PANTHER" id="PTHR35176">
    <property type="entry name" value="HEME OXYGENASE HI_0854-RELATED"/>
    <property type="match status" value="1"/>
</dbReference>
<evidence type="ECO:0000259" key="2">
    <source>
        <dbReference type="Pfam" id="PF01243"/>
    </source>
</evidence>
<comment type="caution">
    <text evidence="3">The sequence shown here is derived from an EMBL/GenBank/DDBJ whole genome shotgun (WGS) entry which is preliminary data.</text>
</comment>
<dbReference type="GO" id="GO:0005829">
    <property type="term" value="C:cytosol"/>
    <property type="evidence" value="ECO:0007669"/>
    <property type="project" value="TreeGrafter"/>
</dbReference>
<dbReference type="AlphaFoldDB" id="A0A7K0DY27"/>
<organism evidence="3 4">
    <name type="scientific">Nocardia aurantia</name>
    <dbReference type="NCBI Taxonomy" id="2585199"/>
    <lineage>
        <taxon>Bacteria</taxon>
        <taxon>Bacillati</taxon>
        <taxon>Actinomycetota</taxon>
        <taxon>Actinomycetes</taxon>
        <taxon>Mycobacteriales</taxon>
        <taxon>Nocardiaceae</taxon>
        <taxon>Nocardia</taxon>
    </lineage>
</organism>
<evidence type="ECO:0000313" key="3">
    <source>
        <dbReference type="EMBL" id="MQY30437.1"/>
    </source>
</evidence>
<dbReference type="PANTHER" id="PTHR35176:SF2">
    <property type="entry name" value="F420H(2)-DEPENDENT REDUCTASE RV1155"/>
    <property type="match status" value="1"/>
</dbReference>
<dbReference type="InterPro" id="IPR011576">
    <property type="entry name" value="Pyridox_Oxase_N"/>
</dbReference>
<dbReference type="GO" id="GO:0070967">
    <property type="term" value="F:coenzyme F420 binding"/>
    <property type="evidence" value="ECO:0007669"/>
    <property type="project" value="TreeGrafter"/>
</dbReference>
<gene>
    <name evidence="3" type="ORF">NRB56_60390</name>
</gene>
<dbReference type="InterPro" id="IPR019920">
    <property type="entry name" value="F420-binding_dom_put"/>
</dbReference>
<sequence>MPRHIATNTAVDLDGLLDFVRPRHRALLLTHRRDESPQMSPLTCGVDDAGRLVASTYPERAKTRNARRNPTVSLLVLSDEWNGPWVQVDGEAEVLDIPDSVEPLVEYYRNIAGEHPDWDEYRAAMIAQGKSLIRITPRRWGPIATGGFPARLGPA</sequence>
<dbReference type="NCBIfam" id="TIGR03618">
    <property type="entry name" value="Rv1155_F420"/>
    <property type="match status" value="1"/>
</dbReference>
<dbReference type="SUPFAM" id="SSF50475">
    <property type="entry name" value="FMN-binding split barrel"/>
    <property type="match status" value="1"/>
</dbReference>
<dbReference type="GO" id="GO:0016627">
    <property type="term" value="F:oxidoreductase activity, acting on the CH-CH group of donors"/>
    <property type="evidence" value="ECO:0007669"/>
    <property type="project" value="TreeGrafter"/>
</dbReference>
<accession>A0A7K0DY27</accession>
<evidence type="ECO:0000256" key="1">
    <source>
        <dbReference type="ARBA" id="ARBA00023002"/>
    </source>
</evidence>
<dbReference type="InterPro" id="IPR012349">
    <property type="entry name" value="Split_barrel_FMN-bd"/>
</dbReference>
<dbReference type="InterPro" id="IPR052019">
    <property type="entry name" value="F420H2_bilvrd_red/Heme_oxyg"/>
</dbReference>
<evidence type="ECO:0000313" key="4">
    <source>
        <dbReference type="Proteomes" id="UP000431401"/>
    </source>
</evidence>
<name>A0A7K0DY27_9NOCA</name>
<dbReference type="EMBL" id="WEGI01000014">
    <property type="protein sequence ID" value="MQY30437.1"/>
    <property type="molecule type" value="Genomic_DNA"/>
</dbReference>